<dbReference type="InterPro" id="IPR036318">
    <property type="entry name" value="FAD-bd_PCMH-like_sf"/>
</dbReference>
<keyword evidence="6" id="KW-1185">Reference proteome</keyword>
<evidence type="ECO:0000256" key="2">
    <source>
        <dbReference type="ARBA" id="ARBA00022827"/>
    </source>
</evidence>
<evidence type="ECO:0000256" key="1">
    <source>
        <dbReference type="ARBA" id="ARBA00022630"/>
    </source>
</evidence>
<keyword evidence="1" id="KW-0285">Flavoprotein</keyword>
<proteinExistence type="predicted"/>
<dbReference type="Gene3D" id="3.30.43.10">
    <property type="entry name" value="Uridine Diphospho-n-acetylenolpyruvylglucosamine Reductase, domain 2"/>
    <property type="match status" value="1"/>
</dbReference>
<feature type="domain" description="FAD-binding PCMH-type" evidence="4">
    <location>
        <begin position="1"/>
        <end position="177"/>
    </location>
</feature>
<gene>
    <name evidence="5" type="ORF">ABID37_005049</name>
</gene>
<dbReference type="Gene3D" id="3.30.465.10">
    <property type="match status" value="1"/>
</dbReference>
<sequence>MKPAPFDYVRPRDLGEAVAALSEFEWGARVLAGGQSLVPMLNLRLSPVLRLVDISGLEELRGVEEDPEGVTFGACVRHGEFEDGQVPDPARGMMHHVAGRIAYRAVRNRGTIGGSLSLADPSADWITVVMALGASFVIRGAAGERRVAGSDMFLGPYSTALGEHDILAAIRVPKLGRSARWGYYKIIRKAGEYPMTTASVVLDPDRGRSSVVLGTVNRGPLEMARMAAGMQGAGTWSAQLEGNLREAIRLDLETAGRDQDSCEMKLCETTLLRAAQSALVQ</sequence>
<comment type="caution">
    <text evidence="5">The sequence shown here is derived from an EMBL/GenBank/DDBJ whole genome shotgun (WGS) entry which is preliminary data.</text>
</comment>
<organism evidence="5 6">
    <name type="scientific">Aquamicrobium terrae</name>
    <dbReference type="NCBI Taxonomy" id="1324945"/>
    <lineage>
        <taxon>Bacteria</taxon>
        <taxon>Pseudomonadati</taxon>
        <taxon>Pseudomonadota</taxon>
        <taxon>Alphaproteobacteria</taxon>
        <taxon>Hyphomicrobiales</taxon>
        <taxon>Phyllobacteriaceae</taxon>
        <taxon>Aquamicrobium</taxon>
    </lineage>
</organism>
<dbReference type="Pfam" id="PF00941">
    <property type="entry name" value="FAD_binding_5"/>
    <property type="match status" value="1"/>
</dbReference>
<name>A0ABV2N7L4_9HYPH</name>
<dbReference type="InterPro" id="IPR016169">
    <property type="entry name" value="FAD-bd_PCMH_sub2"/>
</dbReference>
<dbReference type="SUPFAM" id="SSF56176">
    <property type="entry name" value="FAD-binding/transporter-associated domain-like"/>
    <property type="match status" value="1"/>
</dbReference>
<protein>
    <submittedName>
        <fullName evidence="5">Carbon-monoxide dehydrogenase medium subunit</fullName>
        <ecNumber evidence="5">1.2.7.4</ecNumber>
    </submittedName>
</protein>
<evidence type="ECO:0000259" key="4">
    <source>
        <dbReference type="PROSITE" id="PS51387"/>
    </source>
</evidence>
<dbReference type="PANTHER" id="PTHR42659:SF2">
    <property type="entry name" value="XANTHINE DEHYDROGENASE SUBUNIT C-RELATED"/>
    <property type="match status" value="1"/>
</dbReference>
<dbReference type="InterPro" id="IPR051312">
    <property type="entry name" value="Diverse_Substr_Oxidored"/>
</dbReference>
<dbReference type="InterPro" id="IPR016167">
    <property type="entry name" value="FAD-bd_PCMH_sub1"/>
</dbReference>
<evidence type="ECO:0000313" key="5">
    <source>
        <dbReference type="EMBL" id="MET3794809.1"/>
    </source>
</evidence>
<dbReference type="InterPro" id="IPR002346">
    <property type="entry name" value="Mopterin_DH_FAD-bd"/>
</dbReference>
<reference evidence="5 6" key="1">
    <citation type="submission" date="2024-06" db="EMBL/GenBank/DDBJ databases">
        <title>Genomic Encyclopedia of Type Strains, Phase IV (KMG-IV): sequencing the most valuable type-strain genomes for metagenomic binning, comparative biology and taxonomic classification.</title>
        <authorList>
            <person name="Goeker M."/>
        </authorList>
    </citation>
    <scope>NUCLEOTIDE SEQUENCE [LARGE SCALE GENOMIC DNA]</scope>
    <source>
        <strain evidence="5 6">DSM 27865</strain>
    </source>
</reference>
<evidence type="ECO:0000256" key="3">
    <source>
        <dbReference type="ARBA" id="ARBA00023002"/>
    </source>
</evidence>
<keyword evidence="3 5" id="KW-0560">Oxidoreductase</keyword>
<dbReference type="PROSITE" id="PS51387">
    <property type="entry name" value="FAD_PCMH"/>
    <property type="match status" value="1"/>
</dbReference>
<dbReference type="GO" id="GO:0043885">
    <property type="term" value="F:anaerobic carbon-monoxide dehydrogenase activity"/>
    <property type="evidence" value="ECO:0007669"/>
    <property type="project" value="UniProtKB-EC"/>
</dbReference>
<dbReference type="EC" id="1.2.7.4" evidence="5"/>
<accession>A0ABV2N7L4</accession>
<dbReference type="InterPro" id="IPR016166">
    <property type="entry name" value="FAD-bd_PCMH"/>
</dbReference>
<dbReference type="RefSeq" id="WP_354199717.1">
    <property type="nucleotide sequence ID" value="NZ_JBEPML010000030.1"/>
</dbReference>
<dbReference type="PANTHER" id="PTHR42659">
    <property type="entry name" value="XANTHINE DEHYDROGENASE SUBUNIT C-RELATED"/>
    <property type="match status" value="1"/>
</dbReference>
<dbReference type="EMBL" id="JBEPML010000030">
    <property type="protein sequence ID" value="MET3794809.1"/>
    <property type="molecule type" value="Genomic_DNA"/>
</dbReference>
<evidence type="ECO:0000313" key="6">
    <source>
        <dbReference type="Proteomes" id="UP001549076"/>
    </source>
</evidence>
<keyword evidence="2" id="KW-0274">FAD</keyword>
<dbReference type="Proteomes" id="UP001549076">
    <property type="component" value="Unassembled WGS sequence"/>
</dbReference>